<dbReference type="GO" id="GO:0030479">
    <property type="term" value="C:actin cortical patch"/>
    <property type="evidence" value="ECO:0007669"/>
    <property type="project" value="TreeGrafter"/>
</dbReference>
<dbReference type="Proteomes" id="UP001211065">
    <property type="component" value="Unassembled WGS sequence"/>
</dbReference>
<evidence type="ECO:0000313" key="2">
    <source>
        <dbReference type="EMBL" id="KAJ3227513.1"/>
    </source>
</evidence>
<accession>A0AAD5Y3E6</accession>
<dbReference type="InterPro" id="IPR019236">
    <property type="entry name" value="APP1_cat"/>
</dbReference>
<feature type="domain" description="Phosphatidate phosphatase APP1 catalytic" evidence="1">
    <location>
        <begin position="207"/>
        <end position="359"/>
    </location>
</feature>
<dbReference type="AlphaFoldDB" id="A0AAD5Y3E6"/>
<evidence type="ECO:0000313" key="3">
    <source>
        <dbReference type="Proteomes" id="UP001211065"/>
    </source>
</evidence>
<dbReference type="GO" id="GO:0008195">
    <property type="term" value="F:phosphatidate phosphatase activity"/>
    <property type="evidence" value="ECO:0007669"/>
    <property type="project" value="InterPro"/>
</dbReference>
<reference evidence="2" key="1">
    <citation type="submission" date="2020-05" db="EMBL/GenBank/DDBJ databases">
        <title>Phylogenomic resolution of chytrid fungi.</title>
        <authorList>
            <person name="Stajich J.E."/>
            <person name="Amses K."/>
            <person name="Simmons R."/>
            <person name="Seto K."/>
            <person name="Myers J."/>
            <person name="Bonds A."/>
            <person name="Quandt C.A."/>
            <person name="Barry K."/>
            <person name="Liu P."/>
            <person name="Grigoriev I."/>
            <person name="Longcore J.E."/>
            <person name="James T.Y."/>
        </authorList>
    </citation>
    <scope>NUCLEOTIDE SEQUENCE</scope>
    <source>
        <strain evidence="2">JEL0476</strain>
    </source>
</reference>
<comment type="caution">
    <text evidence="2">The sequence shown here is derived from an EMBL/GenBank/DDBJ whole genome shotgun (WGS) entry which is preliminary data.</text>
</comment>
<dbReference type="PANTHER" id="PTHR28208:SF1">
    <property type="entry name" value="FILAMENT ORGANIZATION PROTEIN APP1-LIKE, PUTATIVE (AFU_ORTHOLOGUE AFUA_1G06650)-RELATED"/>
    <property type="match status" value="1"/>
</dbReference>
<sequence length="410" mass="46041">MDFNLTKTTKKIEYNTSNNAASRSILKYDLKRWEREDICSSLYIKPAEPVNDTALLPPSTEVAGLFPSSDQYYLLFPSFGTVVNNEVNIEVVGLALDPLPKLGKSAFIELANSVVSLVMNRPLSADETSLFKNTVNQFLFIQSPFHKVQLRVNEKTVNLGRTSLGGTFEKSVSIGRDNGNTKAVYNIEDSSDDTVVGEVYISPNTGFGIISDIDDTIKFSEVLNKKNLFKNTFLAESKSTPDSAEVYQYLKNLLNPSFHYLSGTPQVLLPNIRKFLKNSQFPEGHINLRELAILDGSVFELADANSTEDYKRNAGLKIVEKLNKKKFLLIGDSTEKDPEAYGEIARRNPQNILCIFIRRVIGVNAEKEKDLNADARFQNAFRDIDNSKIFIFDDFTQLKTLDIKNGQCKN</sequence>
<keyword evidence="3" id="KW-1185">Reference proteome</keyword>
<dbReference type="Pfam" id="PF09949">
    <property type="entry name" value="APP1_cat"/>
    <property type="match status" value="1"/>
</dbReference>
<organism evidence="2 3">
    <name type="scientific">Clydaea vesicula</name>
    <dbReference type="NCBI Taxonomy" id="447962"/>
    <lineage>
        <taxon>Eukaryota</taxon>
        <taxon>Fungi</taxon>
        <taxon>Fungi incertae sedis</taxon>
        <taxon>Chytridiomycota</taxon>
        <taxon>Chytridiomycota incertae sedis</taxon>
        <taxon>Chytridiomycetes</taxon>
        <taxon>Lobulomycetales</taxon>
        <taxon>Lobulomycetaceae</taxon>
        <taxon>Clydaea</taxon>
    </lineage>
</organism>
<proteinExistence type="predicted"/>
<evidence type="ECO:0000259" key="1">
    <source>
        <dbReference type="Pfam" id="PF09949"/>
    </source>
</evidence>
<dbReference type="InterPro" id="IPR052935">
    <property type="entry name" value="Mg2+_PAP"/>
</dbReference>
<dbReference type="PANTHER" id="PTHR28208">
    <property type="entry name" value="PHOSPHATIDATE PHOSPHATASE APP1"/>
    <property type="match status" value="1"/>
</dbReference>
<name>A0AAD5Y3E6_9FUNG</name>
<dbReference type="EMBL" id="JADGJW010000015">
    <property type="protein sequence ID" value="KAJ3227513.1"/>
    <property type="molecule type" value="Genomic_DNA"/>
</dbReference>
<protein>
    <recommendedName>
        <fullName evidence="1">Phosphatidate phosphatase APP1 catalytic domain-containing protein</fullName>
    </recommendedName>
</protein>
<gene>
    <name evidence="2" type="ORF">HK099_001664</name>
</gene>